<proteinExistence type="predicted"/>
<sequence length="67" mass="7776">MYCLQETNKYDFLLTSHFSFSINLYSKFIAVYMANSRLTDSTLHMGSMLLTSHSSTLNFPRDLQITE</sequence>
<dbReference type="AlphaFoldDB" id="A0A0L8HXP8"/>
<reference evidence="1" key="1">
    <citation type="submission" date="2015-07" db="EMBL/GenBank/DDBJ databases">
        <title>MeaNS - Measles Nucleotide Surveillance Program.</title>
        <authorList>
            <person name="Tran T."/>
            <person name="Druce J."/>
        </authorList>
    </citation>
    <scope>NUCLEOTIDE SEQUENCE</scope>
    <source>
        <strain evidence="1">UCB-OBI-ISO-001</strain>
        <tissue evidence="1">Gonad</tissue>
    </source>
</reference>
<dbReference type="EMBL" id="KQ417054">
    <property type="protein sequence ID" value="KOF94008.1"/>
    <property type="molecule type" value="Genomic_DNA"/>
</dbReference>
<protein>
    <submittedName>
        <fullName evidence="1">Uncharacterized protein</fullName>
    </submittedName>
</protein>
<name>A0A0L8HXP8_OCTBM</name>
<organism evidence="1">
    <name type="scientific">Octopus bimaculoides</name>
    <name type="common">California two-spotted octopus</name>
    <dbReference type="NCBI Taxonomy" id="37653"/>
    <lineage>
        <taxon>Eukaryota</taxon>
        <taxon>Metazoa</taxon>
        <taxon>Spiralia</taxon>
        <taxon>Lophotrochozoa</taxon>
        <taxon>Mollusca</taxon>
        <taxon>Cephalopoda</taxon>
        <taxon>Coleoidea</taxon>
        <taxon>Octopodiformes</taxon>
        <taxon>Octopoda</taxon>
        <taxon>Incirrata</taxon>
        <taxon>Octopodidae</taxon>
        <taxon>Octopus</taxon>
    </lineage>
</organism>
<gene>
    <name evidence="1" type="ORF">OCBIM_22003012mg</name>
</gene>
<evidence type="ECO:0000313" key="1">
    <source>
        <dbReference type="EMBL" id="KOF94008.1"/>
    </source>
</evidence>
<accession>A0A0L8HXP8</accession>